<reference evidence="3" key="1">
    <citation type="submission" date="2022-11" db="UniProtKB">
        <authorList>
            <consortium name="WormBaseParasite"/>
        </authorList>
    </citation>
    <scope>IDENTIFICATION</scope>
</reference>
<sequence>MHINITAHVEPPTAKKDVGTQTSPEKDTKDAGTQTYTEEFVEDEGVYRSYLHRNQTNDENAPEASSGSVKKNRKRKHSDAFEQESETKKKKGRSTNTLLERHLEMIFNSDTVTKYIKKFNPEKVFMRGIPYLTDVRDLNEERMMNIELLQKRFTPSNRKQNAIYMDKVLKIKEKFPGLKV</sequence>
<evidence type="ECO:0000313" key="2">
    <source>
        <dbReference type="Proteomes" id="UP000887578"/>
    </source>
</evidence>
<protein>
    <submittedName>
        <fullName evidence="3">Uncharacterized protein</fullName>
    </submittedName>
</protein>
<accession>A0A914QDF5</accession>
<feature type="compositionally biased region" description="Basic and acidic residues" evidence="1">
    <location>
        <begin position="13"/>
        <end position="30"/>
    </location>
</feature>
<evidence type="ECO:0000313" key="3">
    <source>
        <dbReference type="WBParaSite" id="PDA_v2.g25194.t1"/>
    </source>
</evidence>
<name>A0A914QDF5_9BILA</name>
<keyword evidence="2" id="KW-1185">Reference proteome</keyword>
<proteinExistence type="predicted"/>
<organism evidence="2 3">
    <name type="scientific">Panagrolaimus davidi</name>
    <dbReference type="NCBI Taxonomy" id="227884"/>
    <lineage>
        <taxon>Eukaryota</taxon>
        <taxon>Metazoa</taxon>
        <taxon>Ecdysozoa</taxon>
        <taxon>Nematoda</taxon>
        <taxon>Chromadorea</taxon>
        <taxon>Rhabditida</taxon>
        <taxon>Tylenchina</taxon>
        <taxon>Panagrolaimomorpha</taxon>
        <taxon>Panagrolaimoidea</taxon>
        <taxon>Panagrolaimidae</taxon>
        <taxon>Panagrolaimus</taxon>
    </lineage>
</organism>
<feature type="region of interest" description="Disordered" evidence="1">
    <location>
        <begin position="1"/>
        <end position="96"/>
    </location>
</feature>
<dbReference type="AlphaFoldDB" id="A0A914QDF5"/>
<feature type="compositionally biased region" description="Polar residues" evidence="1">
    <location>
        <begin position="52"/>
        <end position="69"/>
    </location>
</feature>
<evidence type="ECO:0000256" key="1">
    <source>
        <dbReference type="SAM" id="MobiDB-lite"/>
    </source>
</evidence>
<dbReference type="Proteomes" id="UP000887578">
    <property type="component" value="Unplaced"/>
</dbReference>
<dbReference type="WBParaSite" id="PDA_v2.g25194.t1">
    <property type="protein sequence ID" value="PDA_v2.g25194.t1"/>
    <property type="gene ID" value="PDA_v2.g25194"/>
</dbReference>